<protein>
    <submittedName>
        <fullName evidence="5">AraC-like DNA-binding protein</fullName>
    </submittedName>
</protein>
<dbReference type="InterPro" id="IPR018060">
    <property type="entry name" value="HTH_AraC"/>
</dbReference>
<evidence type="ECO:0000313" key="5">
    <source>
        <dbReference type="EMBL" id="MBB6325870.1"/>
    </source>
</evidence>
<keyword evidence="3" id="KW-0804">Transcription</keyword>
<dbReference type="Pfam" id="PF02311">
    <property type="entry name" value="AraC_binding"/>
    <property type="match status" value="1"/>
</dbReference>
<gene>
    <name evidence="5" type="ORF">FHS59_001485</name>
</gene>
<proteinExistence type="predicted"/>
<dbReference type="GO" id="GO:0003700">
    <property type="term" value="F:DNA-binding transcription factor activity"/>
    <property type="evidence" value="ECO:0007669"/>
    <property type="project" value="InterPro"/>
</dbReference>
<comment type="caution">
    <text evidence="5">The sequence shown here is derived from an EMBL/GenBank/DDBJ whole genome shotgun (WGS) entry which is preliminary data.</text>
</comment>
<dbReference type="SMART" id="SM00342">
    <property type="entry name" value="HTH_ARAC"/>
    <property type="match status" value="1"/>
</dbReference>
<dbReference type="PANTHER" id="PTHR43280">
    <property type="entry name" value="ARAC-FAMILY TRANSCRIPTIONAL REGULATOR"/>
    <property type="match status" value="1"/>
</dbReference>
<evidence type="ECO:0000256" key="2">
    <source>
        <dbReference type="ARBA" id="ARBA00023125"/>
    </source>
</evidence>
<dbReference type="GO" id="GO:0043565">
    <property type="term" value="F:sequence-specific DNA binding"/>
    <property type="evidence" value="ECO:0007669"/>
    <property type="project" value="InterPro"/>
</dbReference>
<feature type="domain" description="HTH araC/xylS-type" evidence="4">
    <location>
        <begin position="155"/>
        <end position="252"/>
    </location>
</feature>
<evidence type="ECO:0000256" key="1">
    <source>
        <dbReference type="ARBA" id="ARBA00023015"/>
    </source>
</evidence>
<evidence type="ECO:0000256" key="3">
    <source>
        <dbReference type="ARBA" id="ARBA00023163"/>
    </source>
</evidence>
<dbReference type="EMBL" id="JACIJO010000001">
    <property type="protein sequence ID" value="MBB6325870.1"/>
    <property type="molecule type" value="Genomic_DNA"/>
</dbReference>
<dbReference type="Proteomes" id="UP000588604">
    <property type="component" value="Unassembled WGS sequence"/>
</dbReference>
<keyword evidence="2 5" id="KW-0238">DNA-binding</keyword>
<sequence>MLFDNLEYISIDKQTTDFPKHFHETFCVSLIHSGIEQIDFESQTLYSEKGSISIANPYEIHSNPLIDKDSQLKFDTVYISSDLMKYVLNGRNITFINKKLTSERVNQQFAQLIDALASRNPKAIASLLEKLIGALKFYSCENEQVYDGNFIRDFKEINSYIEKNIEERFCLDELSKMANINKYGFVKKFKASTGMTPMNYILMKKIFSCKNLIHPHLELTELAYRYGFSDLPHFSRTFKSYVGISPKNYQSNLIQDS</sequence>
<dbReference type="Pfam" id="PF12833">
    <property type="entry name" value="HTH_18"/>
    <property type="match status" value="1"/>
</dbReference>
<reference evidence="5 6" key="1">
    <citation type="submission" date="2020-08" db="EMBL/GenBank/DDBJ databases">
        <title>Genomic Encyclopedia of Type Strains, Phase IV (KMG-IV): sequencing the most valuable type-strain genomes for metagenomic binning, comparative biology and taxonomic classification.</title>
        <authorList>
            <person name="Goeker M."/>
        </authorList>
    </citation>
    <scope>NUCLEOTIDE SEQUENCE [LARGE SCALE GENOMIC DNA]</scope>
    <source>
        <strain evidence="5 6">DSM 102044</strain>
    </source>
</reference>
<evidence type="ECO:0000313" key="6">
    <source>
        <dbReference type="Proteomes" id="UP000588604"/>
    </source>
</evidence>
<evidence type="ECO:0000259" key="4">
    <source>
        <dbReference type="PROSITE" id="PS01124"/>
    </source>
</evidence>
<dbReference type="PRINTS" id="PR00032">
    <property type="entry name" value="HTHARAC"/>
</dbReference>
<dbReference type="Gene3D" id="1.10.10.60">
    <property type="entry name" value="Homeodomain-like"/>
    <property type="match status" value="2"/>
</dbReference>
<dbReference type="InterPro" id="IPR020449">
    <property type="entry name" value="Tscrpt_reg_AraC-type_HTH"/>
</dbReference>
<name>A0A841MEU7_9BACT</name>
<keyword evidence="6" id="KW-1185">Reference proteome</keyword>
<dbReference type="PROSITE" id="PS01124">
    <property type="entry name" value="HTH_ARAC_FAMILY_2"/>
    <property type="match status" value="1"/>
</dbReference>
<dbReference type="SUPFAM" id="SSF51215">
    <property type="entry name" value="Regulatory protein AraC"/>
    <property type="match status" value="1"/>
</dbReference>
<keyword evidence="1" id="KW-0805">Transcription regulation</keyword>
<dbReference type="SUPFAM" id="SSF46689">
    <property type="entry name" value="Homeodomain-like"/>
    <property type="match status" value="2"/>
</dbReference>
<dbReference type="AlphaFoldDB" id="A0A841MEU7"/>
<organism evidence="5 6">
    <name type="scientific">Algoriphagus iocasae</name>
    <dbReference type="NCBI Taxonomy" id="1836499"/>
    <lineage>
        <taxon>Bacteria</taxon>
        <taxon>Pseudomonadati</taxon>
        <taxon>Bacteroidota</taxon>
        <taxon>Cytophagia</taxon>
        <taxon>Cytophagales</taxon>
        <taxon>Cyclobacteriaceae</taxon>
        <taxon>Algoriphagus</taxon>
    </lineage>
</organism>
<dbReference type="RefSeq" id="WP_184494445.1">
    <property type="nucleotide sequence ID" value="NZ_JACIJO010000001.1"/>
</dbReference>
<accession>A0A841MEU7</accession>
<dbReference type="InterPro" id="IPR037923">
    <property type="entry name" value="HTH-like"/>
</dbReference>
<dbReference type="InterPro" id="IPR009057">
    <property type="entry name" value="Homeodomain-like_sf"/>
</dbReference>
<dbReference type="InterPro" id="IPR003313">
    <property type="entry name" value="AraC-bd"/>
</dbReference>
<dbReference type="PANTHER" id="PTHR43280:SF28">
    <property type="entry name" value="HTH-TYPE TRANSCRIPTIONAL ACTIVATOR RHAS"/>
    <property type="match status" value="1"/>
</dbReference>